<dbReference type="EMBL" id="JADEYR010000023">
    <property type="protein sequence ID" value="MBE9405162.1"/>
    <property type="molecule type" value="Genomic_DNA"/>
</dbReference>
<keyword evidence="2" id="KW-0812">Transmembrane</keyword>
<proteinExistence type="predicted"/>
<sequence length="138" mass="14232">MDAHEVEPVEPPEDSTEAEGAVEPAEPSSPSPQPAPSPGTPGPQTANADEATASETGLESDTDQSPARPAGSSDSGPLTRLIHAITQDDSRPAGRILQVLMVALGVGFLTAAGFVGATWRGRHATVDIEDSDLDDPRR</sequence>
<keyword evidence="2" id="KW-1133">Transmembrane helix</keyword>
<keyword evidence="4" id="KW-1185">Reference proteome</keyword>
<dbReference type="Proteomes" id="UP000644727">
    <property type="component" value="Unassembled WGS sequence"/>
</dbReference>
<evidence type="ECO:0000313" key="3">
    <source>
        <dbReference type="EMBL" id="MBE9405162.1"/>
    </source>
</evidence>
<feature type="compositionally biased region" description="Polar residues" evidence="1">
    <location>
        <begin position="53"/>
        <end position="65"/>
    </location>
</feature>
<organism evidence="3 4">
    <name type="scientific">Brachybacterium epidermidis</name>
    <dbReference type="NCBI Taxonomy" id="2781983"/>
    <lineage>
        <taxon>Bacteria</taxon>
        <taxon>Bacillati</taxon>
        <taxon>Actinomycetota</taxon>
        <taxon>Actinomycetes</taxon>
        <taxon>Micrococcales</taxon>
        <taxon>Dermabacteraceae</taxon>
        <taxon>Brachybacterium</taxon>
    </lineage>
</organism>
<evidence type="ECO:0000256" key="2">
    <source>
        <dbReference type="SAM" id="Phobius"/>
    </source>
</evidence>
<name>A0ABR9W437_9MICO</name>
<keyword evidence="2" id="KW-0472">Membrane</keyword>
<feature type="compositionally biased region" description="Acidic residues" evidence="1">
    <location>
        <begin position="8"/>
        <end position="17"/>
    </location>
</feature>
<protein>
    <submittedName>
        <fullName evidence="3">Uncharacterized protein</fullName>
    </submittedName>
</protein>
<feature type="transmembrane region" description="Helical" evidence="2">
    <location>
        <begin position="99"/>
        <end position="119"/>
    </location>
</feature>
<reference evidence="3 4" key="1">
    <citation type="submission" date="2020-10" db="EMBL/GenBank/DDBJ databases">
        <title>Draft genome and description of Brachybacterium epidermidis sp nov.</title>
        <authorList>
            <person name="Boxberger M."/>
            <person name="La Scola B."/>
        </authorList>
    </citation>
    <scope>NUCLEOTIDE SEQUENCE [LARGE SCALE GENOMIC DNA]</scope>
    <source>
        <strain evidence="3 4">Marseille-Q2903</strain>
    </source>
</reference>
<gene>
    <name evidence="3" type="ORF">IOE58_13605</name>
</gene>
<evidence type="ECO:0000256" key="1">
    <source>
        <dbReference type="SAM" id="MobiDB-lite"/>
    </source>
</evidence>
<feature type="compositionally biased region" description="Pro residues" evidence="1">
    <location>
        <begin position="27"/>
        <end position="41"/>
    </location>
</feature>
<dbReference type="RefSeq" id="WP_193866914.1">
    <property type="nucleotide sequence ID" value="NZ_JADEYR010000023.1"/>
</dbReference>
<evidence type="ECO:0000313" key="4">
    <source>
        <dbReference type="Proteomes" id="UP000644727"/>
    </source>
</evidence>
<accession>A0ABR9W437</accession>
<comment type="caution">
    <text evidence="3">The sequence shown here is derived from an EMBL/GenBank/DDBJ whole genome shotgun (WGS) entry which is preliminary data.</text>
</comment>
<feature type="region of interest" description="Disordered" evidence="1">
    <location>
        <begin position="1"/>
        <end position="92"/>
    </location>
</feature>